<dbReference type="PANTHER" id="PTHR28012:SF1">
    <property type="entry name" value="NUCLEAR FUSION PROTEIN KAR5"/>
    <property type="match status" value="1"/>
</dbReference>
<keyword evidence="6 11" id="KW-0256">Endoplasmic reticulum</keyword>
<evidence type="ECO:0000313" key="13">
    <source>
        <dbReference type="EMBL" id="RAR07968.1"/>
    </source>
</evidence>
<dbReference type="EMBL" id="QGDH01000093">
    <property type="protein sequence ID" value="RAR07968.1"/>
    <property type="molecule type" value="Genomic_DNA"/>
</dbReference>
<feature type="coiled-coil region" evidence="12">
    <location>
        <begin position="195"/>
        <end position="233"/>
    </location>
</feature>
<feature type="transmembrane region" description="Helical" evidence="11">
    <location>
        <begin position="368"/>
        <end position="398"/>
    </location>
</feature>
<dbReference type="GO" id="GO:0048288">
    <property type="term" value="P:nuclear membrane fusion involved in karyogamy"/>
    <property type="evidence" value="ECO:0007669"/>
    <property type="project" value="UniProtKB-UniRule"/>
</dbReference>
<evidence type="ECO:0000256" key="5">
    <source>
        <dbReference type="ARBA" id="ARBA00022729"/>
    </source>
</evidence>
<dbReference type="AlphaFoldDB" id="A0A364MZF3"/>
<comment type="caution">
    <text evidence="13">The sequence shown here is derived from an EMBL/GenBank/DDBJ whole genome shotgun (WGS) entry which is preliminary data.</text>
</comment>
<dbReference type="PANTHER" id="PTHR28012">
    <property type="entry name" value="NUCLEAR FUSION PROTEIN KAR5"/>
    <property type="match status" value="1"/>
</dbReference>
<dbReference type="STRING" id="183478.A0A364MZF3"/>
<evidence type="ECO:0000256" key="11">
    <source>
        <dbReference type="RuleBase" id="RU368082"/>
    </source>
</evidence>
<evidence type="ECO:0000256" key="10">
    <source>
        <dbReference type="ARBA" id="ARBA00023242"/>
    </source>
</evidence>
<keyword evidence="4 11" id="KW-0812">Transmembrane</keyword>
<evidence type="ECO:0000256" key="6">
    <source>
        <dbReference type="ARBA" id="ARBA00022824"/>
    </source>
</evidence>
<comment type="function">
    <text evidence="1 11">Required for nuclear membrane fusion during karyogamy.</text>
</comment>
<keyword evidence="8 11" id="KW-0472">Membrane</keyword>
<evidence type="ECO:0000256" key="7">
    <source>
        <dbReference type="ARBA" id="ARBA00022989"/>
    </source>
</evidence>
<comment type="similarity">
    <text evidence="2 11">Belongs to the KAR5 family.</text>
</comment>
<accession>A0A364MZF3</accession>
<dbReference type="GO" id="GO:0031965">
    <property type="term" value="C:nuclear membrane"/>
    <property type="evidence" value="ECO:0007669"/>
    <property type="project" value="UniProtKB-SubCell"/>
</dbReference>
<keyword evidence="5 11" id="KW-0732">Signal</keyword>
<keyword evidence="12" id="KW-0175">Coiled coil</keyword>
<evidence type="ECO:0000256" key="2">
    <source>
        <dbReference type="ARBA" id="ARBA00010473"/>
    </source>
</evidence>
<evidence type="ECO:0000313" key="14">
    <source>
        <dbReference type="Proteomes" id="UP000249619"/>
    </source>
</evidence>
<feature type="transmembrane region" description="Helical" evidence="11">
    <location>
        <begin position="456"/>
        <end position="477"/>
    </location>
</feature>
<comment type="subcellular location">
    <subcellularLocation>
        <location evidence="11">Endoplasmic reticulum membrane</location>
    </subcellularLocation>
    <subcellularLocation>
        <location evidence="11">Nucleus membrane</location>
    </subcellularLocation>
</comment>
<keyword evidence="7 11" id="KW-1133">Transmembrane helix</keyword>
<dbReference type="GO" id="GO:0005789">
    <property type="term" value="C:endoplasmic reticulum membrane"/>
    <property type="evidence" value="ECO:0007669"/>
    <property type="project" value="UniProtKB-SubCell"/>
</dbReference>
<name>A0A364MZF3_STELY</name>
<organism evidence="13 14">
    <name type="scientific">Stemphylium lycopersici</name>
    <name type="common">Tomato gray leaf spot disease fungus</name>
    <name type="synonym">Thyrospora lycopersici</name>
    <dbReference type="NCBI Taxonomy" id="183478"/>
    <lineage>
        <taxon>Eukaryota</taxon>
        <taxon>Fungi</taxon>
        <taxon>Dikarya</taxon>
        <taxon>Ascomycota</taxon>
        <taxon>Pezizomycotina</taxon>
        <taxon>Dothideomycetes</taxon>
        <taxon>Pleosporomycetidae</taxon>
        <taxon>Pleosporales</taxon>
        <taxon>Pleosporineae</taxon>
        <taxon>Pleosporaceae</taxon>
        <taxon>Stemphylium</taxon>
    </lineage>
</organism>
<evidence type="ECO:0000256" key="1">
    <source>
        <dbReference type="ARBA" id="ARBA00003389"/>
    </source>
</evidence>
<evidence type="ECO:0000256" key="12">
    <source>
        <dbReference type="SAM" id="Coils"/>
    </source>
</evidence>
<dbReference type="GO" id="GO:0000742">
    <property type="term" value="P:karyogamy involved in conjugation with cellular fusion"/>
    <property type="evidence" value="ECO:0007669"/>
    <property type="project" value="UniProtKB-UniRule"/>
</dbReference>
<proteinExistence type="inferred from homology"/>
<keyword evidence="14" id="KW-1185">Reference proteome</keyword>
<dbReference type="InterPro" id="IPR007292">
    <property type="entry name" value="Nuclear_fusion_Kar5"/>
</dbReference>
<evidence type="ECO:0000256" key="4">
    <source>
        <dbReference type="ARBA" id="ARBA00022692"/>
    </source>
</evidence>
<gene>
    <name evidence="13" type="ORF">DDE83_006213</name>
</gene>
<dbReference type="Proteomes" id="UP000249619">
    <property type="component" value="Unassembled WGS sequence"/>
</dbReference>
<feature type="transmembrane region" description="Helical" evidence="11">
    <location>
        <begin position="405"/>
        <end position="428"/>
    </location>
</feature>
<reference evidence="14" key="1">
    <citation type="submission" date="2018-05" db="EMBL/GenBank/DDBJ databases">
        <title>Draft genome sequence of Stemphylium lycopersici strain CIDEFI 213.</title>
        <authorList>
            <person name="Medina R."/>
            <person name="Franco M.E.E."/>
            <person name="Lucentini C.G."/>
            <person name="Saparrat M.C.N."/>
            <person name="Balatti P.A."/>
        </authorList>
    </citation>
    <scope>NUCLEOTIDE SEQUENCE [LARGE SCALE GENOMIC DNA]</scope>
    <source>
        <strain evidence="14">CIDEFI 213</strain>
    </source>
</reference>
<keyword evidence="9" id="KW-0325">Glycoprotein</keyword>
<evidence type="ECO:0000256" key="9">
    <source>
        <dbReference type="ARBA" id="ARBA00023180"/>
    </source>
</evidence>
<protein>
    <submittedName>
        <fullName evidence="13">Nuclear membrane fusion protein kar5</fullName>
    </submittedName>
</protein>
<keyword evidence="3 11" id="KW-0415">Karyogamy</keyword>
<sequence length="523" mass="58117">MVCQLRGLLHLGYSSFPLNQKVITQAVDFVVSMQTAPTCTRMAASHLMNECKLLEHAPDFAKARPEAYLDNIKTEYAAKLAVCELLIAQPVSPTAPAYCDILVPAAKHCAKGGSWWHARSEVVGDKQCYPKFNDYQYTQCLKSLQSTPQYWTSFSNARQNAVVICQASRDAIERENQLEIFKNLTQVLGGVTQNMQKTTEEYEFLIRDQRQYSEEARNSHQQLKKDIQTVQETAVATAEALNSKFQAFMDASISDLIAALASNQNKEISRVHERMQEFSRDSMVENSRLVKYFTSELEQYHDQALRSLQTNHEAQVDSYQVLSTYMGAAQDIVHRTNKVADRSLSKVASIAQYLDVFESQTEHIAEGFAFLSAIPALVTLLIRGFVGTLGILFILAILYKANVRVATYTAGASCSIFLFHTCGVFEWLGALPGHISNADSHSPLAFLAALFSWQKGAGIVVALWMAAYPICCINAYLGSCITSALRRMLGPLWVSEYRNDGGVGCLPSVEIPAPCYRKCDSVA</sequence>
<keyword evidence="10 11" id="KW-0539">Nucleus</keyword>
<dbReference type="Pfam" id="PF04163">
    <property type="entry name" value="Tht1"/>
    <property type="match status" value="1"/>
</dbReference>
<evidence type="ECO:0000256" key="3">
    <source>
        <dbReference type="ARBA" id="ARBA00022459"/>
    </source>
</evidence>
<evidence type="ECO:0000256" key="8">
    <source>
        <dbReference type="ARBA" id="ARBA00023136"/>
    </source>
</evidence>